<dbReference type="GO" id="GO:0016020">
    <property type="term" value="C:membrane"/>
    <property type="evidence" value="ECO:0007669"/>
    <property type="project" value="UniProtKB-SubCell"/>
</dbReference>
<dbReference type="EMBL" id="KN420454">
    <property type="protein sequence ID" value="KHG22050.1"/>
    <property type="molecule type" value="Genomic_DNA"/>
</dbReference>
<keyword evidence="6" id="KW-0406">Ion transport</keyword>
<organism evidence="9 10">
    <name type="scientific">Gossypium arboreum</name>
    <name type="common">Tree cotton</name>
    <name type="synonym">Gossypium nanking</name>
    <dbReference type="NCBI Taxonomy" id="29729"/>
    <lineage>
        <taxon>Eukaryota</taxon>
        <taxon>Viridiplantae</taxon>
        <taxon>Streptophyta</taxon>
        <taxon>Embryophyta</taxon>
        <taxon>Tracheophyta</taxon>
        <taxon>Spermatophyta</taxon>
        <taxon>Magnoliopsida</taxon>
        <taxon>eudicotyledons</taxon>
        <taxon>Gunneridae</taxon>
        <taxon>Pentapetalae</taxon>
        <taxon>rosids</taxon>
        <taxon>malvids</taxon>
        <taxon>Malvales</taxon>
        <taxon>Malvaceae</taxon>
        <taxon>Malvoideae</taxon>
        <taxon>Gossypium</taxon>
    </lineage>
</organism>
<comment type="similarity">
    <text evidence="2">Belongs to the aromatic acid exporter (TC 2.A.85) family.</text>
</comment>
<dbReference type="GO" id="GO:0034220">
    <property type="term" value="P:monoatomic ion transmembrane transport"/>
    <property type="evidence" value="ECO:0007669"/>
    <property type="project" value="UniProtKB-KW"/>
</dbReference>
<dbReference type="KEGG" id="gab:108472930"/>
<dbReference type="OMA" id="HVQFKSA"/>
<sequence>MEANVVVEGGSSNSWLALVKDSIVKIRSKVAEFPGKMKKVAEDDPRRIVHSFKVGLAITLVSLFYYFDHLYVGFGSSAMWAVLTVIVVIEFSVGATLGKGLNRGLATFLAGTLGFGAHHLANLPGRELQPILLGIFVFILAATVSFIRFFPRMKVRYDYGLLIFMLTFCLISVSGYRDEEVLEMAHKRVSTILIGGFTAIFVCIFICPVWAGEDLHNLAANNLEKLASFLEGFGDEYFRKSSEPESNKASLQAYKSILNSKQSEESLVNFARWEPPHGPFRFRHPWKQYLKIGSLTRQCAYRIEALNGCLNSDVQASPETCRNFREAFIKASSETGKAVKGLASAMRKMTLPTGDCPQTAKSKNAADNLKSLLRTGLCEGIDIVEILEVATVASLLLDILACTEKISESIHELASLAHFKRLEPDEKDGNPDLDKQKQVWQSSNSIASNHHHHIITIE</sequence>
<protein>
    <submittedName>
        <fullName evidence="9">Aluminum-activated malate transporter 2-like protein</fullName>
    </submittedName>
</protein>
<keyword evidence="8" id="KW-0407">Ion channel</keyword>
<evidence type="ECO:0000256" key="2">
    <source>
        <dbReference type="ARBA" id="ARBA00007079"/>
    </source>
</evidence>
<keyword evidence="10" id="KW-1185">Reference proteome</keyword>
<proteinExistence type="inferred from homology"/>
<keyword evidence="4" id="KW-0812">Transmembrane</keyword>
<dbReference type="GO" id="GO:0015743">
    <property type="term" value="P:malate transport"/>
    <property type="evidence" value="ECO:0007669"/>
    <property type="project" value="InterPro"/>
</dbReference>
<evidence type="ECO:0000256" key="4">
    <source>
        <dbReference type="ARBA" id="ARBA00022692"/>
    </source>
</evidence>
<reference evidence="10" key="1">
    <citation type="submission" date="2014-09" db="EMBL/GenBank/DDBJ databases">
        <authorList>
            <person name="Mudge J."/>
            <person name="Ramaraj T."/>
            <person name="Lindquist I.E."/>
            <person name="Bharti A.K."/>
            <person name="Sundararajan A."/>
            <person name="Cameron C.T."/>
            <person name="Woodward J.E."/>
            <person name="May G.D."/>
            <person name="Brubaker C."/>
            <person name="Broadhvest J."/>
            <person name="Wilkins T.A."/>
        </authorList>
    </citation>
    <scope>NUCLEOTIDE SEQUENCE</scope>
    <source>
        <strain evidence="10">cv. AKA8401</strain>
    </source>
</reference>
<evidence type="ECO:0000313" key="9">
    <source>
        <dbReference type="EMBL" id="KHG22050.1"/>
    </source>
</evidence>
<dbReference type="AlphaFoldDB" id="A0A0B0PAN3"/>
<evidence type="ECO:0000256" key="7">
    <source>
        <dbReference type="ARBA" id="ARBA00023136"/>
    </source>
</evidence>
<evidence type="ECO:0000256" key="3">
    <source>
        <dbReference type="ARBA" id="ARBA00022448"/>
    </source>
</evidence>
<gene>
    <name evidence="9" type="ORF">F383_27614</name>
</gene>
<evidence type="ECO:0000256" key="5">
    <source>
        <dbReference type="ARBA" id="ARBA00022989"/>
    </source>
</evidence>
<dbReference type="Pfam" id="PF11744">
    <property type="entry name" value="ALMT"/>
    <property type="match status" value="1"/>
</dbReference>
<evidence type="ECO:0000256" key="8">
    <source>
        <dbReference type="ARBA" id="ARBA00023303"/>
    </source>
</evidence>
<keyword evidence="7" id="KW-0472">Membrane</keyword>
<dbReference type="InterPro" id="IPR020966">
    <property type="entry name" value="ALMT"/>
</dbReference>
<name>A0A0B0PAN3_GOSAR</name>
<comment type="subcellular location">
    <subcellularLocation>
        <location evidence="1">Membrane</location>
        <topology evidence="1">Multi-pass membrane protein</topology>
    </subcellularLocation>
</comment>
<evidence type="ECO:0000256" key="6">
    <source>
        <dbReference type="ARBA" id="ARBA00023065"/>
    </source>
</evidence>
<dbReference type="Proteomes" id="UP000032142">
    <property type="component" value="Unassembled WGS sequence"/>
</dbReference>
<keyword evidence="3" id="KW-0813">Transport</keyword>
<dbReference type="PANTHER" id="PTHR31086">
    <property type="entry name" value="ALUMINUM-ACTIVATED MALATE TRANSPORTER 10"/>
    <property type="match status" value="1"/>
</dbReference>
<evidence type="ECO:0000256" key="1">
    <source>
        <dbReference type="ARBA" id="ARBA00004141"/>
    </source>
</evidence>
<accession>A0A0B0PAN3</accession>
<evidence type="ECO:0000313" key="10">
    <source>
        <dbReference type="Proteomes" id="UP000032142"/>
    </source>
</evidence>
<keyword evidence="5" id="KW-1133">Transmembrane helix</keyword>